<dbReference type="EMBL" id="JBFSHR010000054">
    <property type="protein sequence ID" value="MEX6430460.1"/>
    <property type="molecule type" value="Genomic_DNA"/>
</dbReference>
<keyword evidence="1" id="KW-0812">Transmembrane</keyword>
<keyword evidence="1" id="KW-1133">Transmembrane helix</keyword>
<reference evidence="2 3" key="1">
    <citation type="submission" date="2024-07" db="EMBL/GenBank/DDBJ databases">
        <title>Draft Genome Sequence of Ferrimicrobium acidiphilum Strain YE2023, Isolated from a Pulp of Bioleach Reactor.</title>
        <authorList>
            <person name="Elkina Y.A."/>
            <person name="Bulaeva A.G."/>
            <person name="Beletsky A.V."/>
            <person name="Mardanov A.V."/>
        </authorList>
    </citation>
    <scope>NUCLEOTIDE SEQUENCE [LARGE SCALE GENOMIC DNA]</scope>
    <source>
        <strain evidence="2 3">YE2023</strain>
    </source>
</reference>
<sequence length="253" mass="28012">MTKDTLLLYLLGIALAAVLTAAACYYARTGPAQRAVAIAKVGSVILLAKGILWFCTIFVFGQWRASYGLPLYLCDFAVFVAAAACWWQKQLLVEIVYFWALAGVVQGLITPDLPRTMPHLLVFQYTLGHLAVVAAAVYLVAGMRLYPRRYAIARVFLFTIAFTALAGLVDWWTGGNYMFLRRTPHSWSVLNLLGPWPWYIPEAGVVALVLFLGLNLPFWLQRRRASRQIGTDALAPNSAATATSRSHHASFLS</sequence>
<feature type="transmembrane region" description="Helical" evidence="1">
    <location>
        <begin position="38"/>
        <end position="61"/>
    </location>
</feature>
<organism evidence="2 3">
    <name type="scientific">Ferrimicrobium acidiphilum</name>
    <dbReference type="NCBI Taxonomy" id="121039"/>
    <lineage>
        <taxon>Bacteria</taxon>
        <taxon>Bacillati</taxon>
        <taxon>Actinomycetota</taxon>
        <taxon>Acidimicrobiia</taxon>
        <taxon>Acidimicrobiales</taxon>
        <taxon>Acidimicrobiaceae</taxon>
        <taxon>Ferrimicrobium</taxon>
    </lineage>
</organism>
<keyword evidence="3" id="KW-1185">Reference proteome</keyword>
<proteinExistence type="predicted"/>
<dbReference type="Proteomes" id="UP001560267">
    <property type="component" value="Unassembled WGS sequence"/>
</dbReference>
<keyword evidence="1" id="KW-0472">Membrane</keyword>
<gene>
    <name evidence="2" type="ORF">AB6A68_11550</name>
</gene>
<feature type="transmembrane region" description="Helical" evidence="1">
    <location>
        <begin position="67"/>
        <end position="86"/>
    </location>
</feature>
<dbReference type="Pfam" id="PF14808">
    <property type="entry name" value="TMEM164"/>
    <property type="match status" value="1"/>
</dbReference>
<evidence type="ECO:0000313" key="2">
    <source>
        <dbReference type="EMBL" id="MEX6430460.1"/>
    </source>
</evidence>
<feature type="transmembrane region" description="Helical" evidence="1">
    <location>
        <begin position="91"/>
        <end position="109"/>
    </location>
</feature>
<feature type="transmembrane region" description="Helical" evidence="1">
    <location>
        <begin position="152"/>
        <end position="172"/>
    </location>
</feature>
<comment type="caution">
    <text evidence="2">The sequence shown here is derived from an EMBL/GenBank/DDBJ whole genome shotgun (WGS) entry which is preliminary data.</text>
</comment>
<dbReference type="NCBIfam" id="TIGR02206">
    <property type="entry name" value="intg_mem_TP0381"/>
    <property type="match status" value="1"/>
</dbReference>
<name>A0ABV3Y5A5_9ACTN</name>
<feature type="transmembrane region" description="Helical" evidence="1">
    <location>
        <begin position="6"/>
        <end position="26"/>
    </location>
</feature>
<dbReference type="InterPro" id="IPR011737">
    <property type="entry name" value="CHP02206_TP0381"/>
</dbReference>
<accession>A0ABV3Y5A5</accession>
<protein>
    <submittedName>
        <fullName evidence="2">TIGR02206 family membrane protein</fullName>
    </submittedName>
</protein>
<dbReference type="PROSITE" id="PS51257">
    <property type="entry name" value="PROKAR_LIPOPROTEIN"/>
    <property type="match status" value="1"/>
</dbReference>
<feature type="transmembrane region" description="Helical" evidence="1">
    <location>
        <begin position="121"/>
        <end position="140"/>
    </location>
</feature>
<feature type="transmembrane region" description="Helical" evidence="1">
    <location>
        <begin position="198"/>
        <end position="220"/>
    </location>
</feature>
<evidence type="ECO:0000313" key="3">
    <source>
        <dbReference type="Proteomes" id="UP001560267"/>
    </source>
</evidence>
<dbReference type="RefSeq" id="WP_369084801.1">
    <property type="nucleotide sequence ID" value="NZ_JBFSHR010000054.1"/>
</dbReference>
<evidence type="ECO:0000256" key="1">
    <source>
        <dbReference type="SAM" id="Phobius"/>
    </source>
</evidence>